<dbReference type="Gene3D" id="1.10.287.130">
    <property type="match status" value="1"/>
</dbReference>
<dbReference type="GO" id="GO:0005886">
    <property type="term" value="C:plasma membrane"/>
    <property type="evidence" value="ECO:0007669"/>
    <property type="project" value="UniProtKB-SubCell"/>
</dbReference>
<dbReference type="SUPFAM" id="SSF55874">
    <property type="entry name" value="ATPase domain of HSP90 chaperone/DNA topoisomerase II/histidine kinase"/>
    <property type="match status" value="1"/>
</dbReference>
<dbReference type="InterPro" id="IPR004358">
    <property type="entry name" value="Sig_transdc_His_kin-like_C"/>
</dbReference>
<keyword evidence="6" id="KW-0812">Transmembrane</keyword>
<dbReference type="Gene3D" id="6.10.340.10">
    <property type="match status" value="1"/>
</dbReference>
<keyword evidence="4" id="KW-0597">Phosphoprotein</keyword>
<dbReference type="OrthoDB" id="9757990at2"/>
<dbReference type="PANTHER" id="PTHR43547:SF2">
    <property type="entry name" value="HYBRID SIGNAL TRANSDUCTION HISTIDINE KINASE C"/>
    <property type="match status" value="1"/>
</dbReference>
<keyword evidence="5" id="KW-0808">Transferase</keyword>
<sequence>MRRRPRGLLVLLLIGTVLVSACAIAATAWLSVQSTTQTLRDEQGRDHEGLARFYDALLGFGATHPSWSGVVPLLEELSEQTGLRIRLTTPDRVLIGGVFDSGDPRFPEQPAAVIDPLNVDVSLRPGSPQDRIDPRAAGPLRLQDAERAVTRANAEADVACAREKGEAAEIRTTEPGRSYAWPVVEGCWASDRTTAAEDQATGLLNSYLERCQDETGAPRRPVTLSRDGEFDFLVVESGVEAMRKCVAVARRALLSPYVAPAALLFVAEDPAPSRTVVGLPAAGAARIALAAALVLVLAGLVSYLLAGRVLRPLAVLTSASQRMRAGDLSARAEVRARWEVAELAAAFNDMAAHLASEEAVRKNLVNDVSHELRTPLATIRGWLVAAQGGVADLDDELLQLLLDETLVLQQLVDDLQELAAADAGELRLRPEVVDVAELVSQVAAAHRAEAEVPGDGLLTVVDPLRLRQVIRNLVVNAVQHTPEDGRVVVRARRSGDEVVIEVADTGHGISAEDLPHVFDRFWRADRSRTRATGGRGLGLAIVKHYVVAHGGTVDVSSEVGAGTTFVVRLPAKEPE</sequence>
<dbReference type="RefSeq" id="WP_090049820.1">
    <property type="nucleotide sequence ID" value="NZ_FNCC01000006.1"/>
</dbReference>
<keyword evidence="8" id="KW-1133">Transmembrane helix</keyword>
<evidence type="ECO:0000256" key="1">
    <source>
        <dbReference type="ARBA" id="ARBA00000085"/>
    </source>
</evidence>
<dbReference type="CDD" id="cd00082">
    <property type="entry name" value="HisKA"/>
    <property type="match status" value="1"/>
</dbReference>
<dbReference type="PANTHER" id="PTHR43547">
    <property type="entry name" value="TWO-COMPONENT HISTIDINE KINASE"/>
    <property type="match status" value="1"/>
</dbReference>
<dbReference type="Proteomes" id="UP000199623">
    <property type="component" value="Unassembled WGS sequence"/>
</dbReference>
<evidence type="ECO:0000256" key="5">
    <source>
        <dbReference type="ARBA" id="ARBA00022679"/>
    </source>
</evidence>
<dbReference type="CDD" id="cd06225">
    <property type="entry name" value="HAMP"/>
    <property type="match status" value="1"/>
</dbReference>
<dbReference type="InterPro" id="IPR036890">
    <property type="entry name" value="HATPase_C_sf"/>
</dbReference>
<reference evidence="14" key="1">
    <citation type="submission" date="2016-10" db="EMBL/GenBank/DDBJ databases">
        <authorList>
            <person name="Varghese N."/>
            <person name="Submissions S."/>
        </authorList>
    </citation>
    <scope>NUCLEOTIDE SEQUENCE [LARGE SCALE GENOMIC DNA]</scope>
    <source>
        <strain evidence="14">CGMCC 4.3506</strain>
    </source>
</reference>
<dbReference type="GO" id="GO:0000155">
    <property type="term" value="F:phosphorelay sensor kinase activity"/>
    <property type="evidence" value="ECO:0007669"/>
    <property type="project" value="InterPro"/>
</dbReference>
<evidence type="ECO:0000256" key="9">
    <source>
        <dbReference type="ARBA" id="ARBA00023012"/>
    </source>
</evidence>
<dbReference type="CDD" id="cd00075">
    <property type="entry name" value="HATPase"/>
    <property type="match status" value="1"/>
</dbReference>
<evidence type="ECO:0000256" key="10">
    <source>
        <dbReference type="SAM" id="SignalP"/>
    </source>
</evidence>
<keyword evidence="9" id="KW-0902">Two-component regulatory system</keyword>
<dbReference type="EMBL" id="FNCC01000006">
    <property type="protein sequence ID" value="SDG21530.1"/>
    <property type="molecule type" value="Genomic_DNA"/>
</dbReference>
<dbReference type="Pfam" id="PF00672">
    <property type="entry name" value="HAMP"/>
    <property type="match status" value="1"/>
</dbReference>
<protein>
    <recommendedName>
        <fullName evidence="3">histidine kinase</fullName>
        <ecNumber evidence="3">2.7.13.3</ecNumber>
    </recommendedName>
</protein>
<comment type="catalytic activity">
    <reaction evidence="1">
        <text>ATP + protein L-histidine = ADP + protein N-phospho-L-histidine.</text>
        <dbReference type="EC" id="2.7.13.3"/>
    </reaction>
</comment>
<evidence type="ECO:0000259" key="12">
    <source>
        <dbReference type="PROSITE" id="PS50885"/>
    </source>
</evidence>
<dbReference type="InterPro" id="IPR003660">
    <property type="entry name" value="HAMP_dom"/>
</dbReference>
<evidence type="ECO:0000256" key="8">
    <source>
        <dbReference type="ARBA" id="ARBA00022989"/>
    </source>
</evidence>
<dbReference type="PROSITE" id="PS50109">
    <property type="entry name" value="HIS_KIN"/>
    <property type="match status" value="1"/>
</dbReference>
<keyword evidence="14" id="KW-1185">Reference proteome</keyword>
<dbReference type="SMART" id="SM00388">
    <property type="entry name" value="HisKA"/>
    <property type="match status" value="1"/>
</dbReference>
<evidence type="ECO:0000256" key="4">
    <source>
        <dbReference type="ARBA" id="ARBA00022553"/>
    </source>
</evidence>
<feature type="chain" id="PRO_5011764139" description="histidine kinase" evidence="10">
    <location>
        <begin position="26"/>
        <end position="575"/>
    </location>
</feature>
<dbReference type="SUPFAM" id="SSF47384">
    <property type="entry name" value="Homodimeric domain of signal transducing histidine kinase"/>
    <property type="match status" value="1"/>
</dbReference>
<feature type="signal peptide" evidence="10">
    <location>
        <begin position="1"/>
        <end position="25"/>
    </location>
</feature>
<accession>A0A1G7SH34</accession>
<dbReference type="FunFam" id="3.30.565.10:FF:000006">
    <property type="entry name" value="Sensor histidine kinase WalK"/>
    <property type="match status" value="1"/>
</dbReference>
<proteinExistence type="predicted"/>
<feature type="domain" description="HAMP" evidence="12">
    <location>
        <begin position="307"/>
        <end position="359"/>
    </location>
</feature>
<dbReference type="Pfam" id="PF02518">
    <property type="entry name" value="HATPase_c"/>
    <property type="match status" value="1"/>
</dbReference>
<evidence type="ECO:0000313" key="13">
    <source>
        <dbReference type="EMBL" id="SDG21530.1"/>
    </source>
</evidence>
<feature type="domain" description="Histidine kinase" evidence="11">
    <location>
        <begin position="367"/>
        <end position="573"/>
    </location>
</feature>
<organism evidence="13 14">
    <name type="scientific">Lentzea fradiae</name>
    <dbReference type="NCBI Taxonomy" id="200378"/>
    <lineage>
        <taxon>Bacteria</taxon>
        <taxon>Bacillati</taxon>
        <taxon>Actinomycetota</taxon>
        <taxon>Actinomycetes</taxon>
        <taxon>Pseudonocardiales</taxon>
        <taxon>Pseudonocardiaceae</taxon>
        <taxon>Lentzea</taxon>
    </lineage>
</organism>
<comment type="subcellular location">
    <subcellularLocation>
        <location evidence="2">Cell membrane</location>
    </subcellularLocation>
</comment>
<dbReference type="PROSITE" id="PS51257">
    <property type="entry name" value="PROKAR_LIPOPROTEIN"/>
    <property type="match status" value="1"/>
</dbReference>
<dbReference type="STRING" id="200378.SAMN05216553_106217"/>
<name>A0A1G7SH34_9PSEU</name>
<evidence type="ECO:0000256" key="3">
    <source>
        <dbReference type="ARBA" id="ARBA00012438"/>
    </source>
</evidence>
<dbReference type="PRINTS" id="PR00344">
    <property type="entry name" value="BCTRLSENSOR"/>
</dbReference>
<keyword evidence="10" id="KW-0732">Signal</keyword>
<dbReference type="InterPro" id="IPR003661">
    <property type="entry name" value="HisK_dim/P_dom"/>
</dbReference>
<evidence type="ECO:0000256" key="6">
    <source>
        <dbReference type="ARBA" id="ARBA00022692"/>
    </source>
</evidence>
<keyword evidence="8" id="KW-0472">Membrane</keyword>
<dbReference type="SMART" id="SM00304">
    <property type="entry name" value="HAMP"/>
    <property type="match status" value="1"/>
</dbReference>
<evidence type="ECO:0000313" key="14">
    <source>
        <dbReference type="Proteomes" id="UP000199623"/>
    </source>
</evidence>
<dbReference type="AlphaFoldDB" id="A0A1G7SH34"/>
<dbReference type="SMART" id="SM00387">
    <property type="entry name" value="HATPase_c"/>
    <property type="match status" value="1"/>
</dbReference>
<evidence type="ECO:0000256" key="2">
    <source>
        <dbReference type="ARBA" id="ARBA00004236"/>
    </source>
</evidence>
<evidence type="ECO:0000256" key="7">
    <source>
        <dbReference type="ARBA" id="ARBA00022777"/>
    </source>
</evidence>
<dbReference type="InterPro" id="IPR036097">
    <property type="entry name" value="HisK_dim/P_sf"/>
</dbReference>
<dbReference type="EC" id="2.7.13.3" evidence="3"/>
<dbReference type="InterPro" id="IPR005467">
    <property type="entry name" value="His_kinase_dom"/>
</dbReference>
<keyword evidence="7 13" id="KW-0418">Kinase</keyword>
<gene>
    <name evidence="13" type="ORF">SAMN05216553_106217</name>
</gene>
<dbReference type="Pfam" id="PF00512">
    <property type="entry name" value="HisKA"/>
    <property type="match status" value="1"/>
</dbReference>
<dbReference type="SUPFAM" id="SSF158472">
    <property type="entry name" value="HAMP domain-like"/>
    <property type="match status" value="1"/>
</dbReference>
<dbReference type="Gene3D" id="3.30.565.10">
    <property type="entry name" value="Histidine kinase-like ATPase, C-terminal domain"/>
    <property type="match status" value="1"/>
</dbReference>
<dbReference type="InterPro" id="IPR003594">
    <property type="entry name" value="HATPase_dom"/>
</dbReference>
<dbReference type="PROSITE" id="PS50885">
    <property type="entry name" value="HAMP"/>
    <property type="match status" value="1"/>
</dbReference>
<evidence type="ECO:0000259" key="11">
    <source>
        <dbReference type="PROSITE" id="PS50109"/>
    </source>
</evidence>